<dbReference type="GO" id="GO:0007020">
    <property type="term" value="P:microtubule nucleation"/>
    <property type="evidence" value="ECO:0007669"/>
    <property type="project" value="InterPro"/>
</dbReference>
<dbReference type="InterPro" id="IPR007259">
    <property type="entry name" value="GCP"/>
</dbReference>
<comment type="subcellular location">
    <subcellularLocation>
        <location evidence="1">Cytoplasm</location>
        <location evidence="1">Cytoskeleton</location>
    </subcellularLocation>
</comment>
<proteinExistence type="inferred from homology"/>
<sequence>MATTVRVTELQRGERVPKAVLLSRLRERTGCAQVPEIALLRDAVYLLQGICGEHVRIRRDWQLPSATDERAPRIEVRLEFDESAGIVSAPTRDVLNRVAELGQLYSRVSQFVDEHRDAQGAPLTTQSLCHFAANELSSYAELIARLETQWARYAERCAADSEAPPDAQEPLMLRGIGHELREPLLRMRLLSTIVERCRVAHGGALISTIHTYTQTGDPFVREFTASLLDRVSRPFFDALARWIFDGELLDPFGEFFIAYAQRETTADADAADVWHHKFELRTELLPSFLSRDFARKIFSTGRSLNFIRSSCGDSDWAAASETLSASGRSLRYSDMAGLEHTIDVVFSTANKRLLDIFLRKFHLLEHLRALRDYLMLMRGDFVDALLASIGPSLGRPASTLYQHNLSAALETAIRASNAQFDNPDVLRRLDARSLEAGAEDSGWDTFTLEYRVESPVSAVLDASAMAGYQMLFHYLWKIKRVEHAVTASWSELTRTNSYMMRVHRRRPVPDALRSRALATLAHISEMVHFVRQLQGFCQLEVIAYSWQSLENYFGSPSIAGDDLDRLIEFHRSYLGTLINKALLRGGRRGHADQLGDEVRAQLDCVLAFCLAAEDLSHHVTAELARLAGGGDAPLPSAARSLSAITARLDSAHARFQQRMLGMIALLERHPNLSVRDLARRWNFNVYYRRPRQEDVHSTPKDD</sequence>
<dbReference type="GO" id="GO:0051225">
    <property type="term" value="P:spindle assembly"/>
    <property type="evidence" value="ECO:0007669"/>
    <property type="project" value="TreeGrafter"/>
</dbReference>
<dbReference type="GO" id="GO:0000930">
    <property type="term" value="C:gamma-tubulin complex"/>
    <property type="evidence" value="ECO:0007669"/>
    <property type="project" value="UniProtKB-ARBA"/>
</dbReference>
<keyword evidence="3" id="KW-0963">Cytoplasm</keyword>
<evidence type="ECO:0000256" key="1">
    <source>
        <dbReference type="ARBA" id="ARBA00004245"/>
    </source>
</evidence>
<protein>
    <submittedName>
        <fullName evidence="8">Microtubule-nucleating Tub4p (Gamma-tubulin) complex component</fullName>
    </submittedName>
</protein>
<evidence type="ECO:0000259" key="7">
    <source>
        <dbReference type="Pfam" id="PF17681"/>
    </source>
</evidence>
<dbReference type="InterPro" id="IPR040457">
    <property type="entry name" value="GCP_C"/>
</dbReference>
<dbReference type="PANTHER" id="PTHR19302">
    <property type="entry name" value="GAMMA TUBULIN COMPLEX PROTEIN"/>
    <property type="match status" value="1"/>
</dbReference>
<dbReference type="InterPro" id="IPR041470">
    <property type="entry name" value="GCP_N"/>
</dbReference>
<reference evidence="8" key="1">
    <citation type="submission" date="2023-03" db="EMBL/GenBank/DDBJ databases">
        <title>Mating type loci evolution in Malassezia.</title>
        <authorList>
            <person name="Coelho M.A."/>
        </authorList>
    </citation>
    <scope>NUCLEOTIDE SEQUENCE</scope>
    <source>
        <strain evidence="8">CBS 11721</strain>
    </source>
</reference>
<evidence type="ECO:0000256" key="3">
    <source>
        <dbReference type="ARBA" id="ARBA00022490"/>
    </source>
</evidence>
<evidence type="ECO:0000313" key="8">
    <source>
        <dbReference type="EMBL" id="WFD35154.1"/>
    </source>
</evidence>
<dbReference type="GO" id="GO:0031122">
    <property type="term" value="P:cytoplasmic microtubule organization"/>
    <property type="evidence" value="ECO:0007669"/>
    <property type="project" value="TreeGrafter"/>
</dbReference>
<dbReference type="Gene3D" id="1.20.120.1900">
    <property type="entry name" value="Gamma-tubulin complex, C-terminal domain"/>
    <property type="match status" value="1"/>
</dbReference>
<dbReference type="GO" id="GO:0051011">
    <property type="term" value="F:microtubule minus-end binding"/>
    <property type="evidence" value="ECO:0007669"/>
    <property type="project" value="TreeGrafter"/>
</dbReference>
<evidence type="ECO:0000259" key="6">
    <source>
        <dbReference type="Pfam" id="PF04130"/>
    </source>
</evidence>
<dbReference type="AlphaFoldDB" id="A0AAF0EU35"/>
<name>A0AAF0EU35_9BASI</name>
<evidence type="ECO:0000256" key="5">
    <source>
        <dbReference type="ARBA" id="ARBA00023212"/>
    </source>
</evidence>
<keyword evidence="4" id="KW-0493">Microtubule</keyword>
<feature type="domain" description="Gamma tubulin complex component C-terminal" evidence="6">
    <location>
        <begin position="363"/>
        <end position="687"/>
    </location>
</feature>
<dbReference type="GO" id="GO:0000278">
    <property type="term" value="P:mitotic cell cycle"/>
    <property type="evidence" value="ECO:0007669"/>
    <property type="project" value="TreeGrafter"/>
</dbReference>
<comment type="similarity">
    <text evidence="2">Belongs to the TUBGCP family.</text>
</comment>
<gene>
    <name evidence="8" type="primary">SPC98</name>
    <name evidence="8" type="ORF">MCUN1_002004</name>
</gene>
<feature type="domain" description="Gamma tubulin complex component protein N-terminal" evidence="7">
    <location>
        <begin position="40"/>
        <end position="360"/>
    </location>
</feature>
<dbReference type="GO" id="GO:0005874">
    <property type="term" value="C:microtubule"/>
    <property type="evidence" value="ECO:0007669"/>
    <property type="project" value="UniProtKB-KW"/>
</dbReference>
<dbReference type="InterPro" id="IPR042241">
    <property type="entry name" value="GCP_C_sf"/>
</dbReference>
<keyword evidence="9" id="KW-1185">Reference proteome</keyword>
<dbReference type="Pfam" id="PF04130">
    <property type="entry name" value="GCP_C_terminal"/>
    <property type="match status" value="1"/>
</dbReference>
<dbReference type="Proteomes" id="UP001219933">
    <property type="component" value="Chromosome 3"/>
</dbReference>
<dbReference type="Pfam" id="PF17681">
    <property type="entry name" value="GCP_N_terminal"/>
    <property type="match status" value="1"/>
</dbReference>
<dbReference type="GO" id="GO:0044732">
    <property type="term" value="C:mitotic spindle pole body"/>
    <property type="evidence" value="ECO:0007669"/>
    <property type="project" value="TreeGrafter"/>
</dbReference>
<evidence type="ECO:0000313" key="9">
    <source>
        <dbReference type="Proteomes" id="UP001219933"/>
    </source>
</evidence>
<dbReference type="GO" id="GO:0051321">
    <property type="term" value="P:meiotic cell cycle"/>
    <property type="evidence" value="ECO:0007669"/>
    <property type="project" value="TreeGrafter"/>
</dbReference>
<dbReference type="PANTHER" id="PTHR19302:SF14">
    <property type="entry name" value="GAMMA-TUBULIN COMPLEX COMPONENT 3"/>
    <property type="match status" value="1"/>
</dbReference>
<evidence type="ECO:0000256" key="4">
    <source>
        <dbReference type="ARBA" id="ARBA00022701"/>
    </source>
</evidence>
<keyword evidence="5" id="KW-0206">Cytoskeleton</keyword>
<dbReference type="GO" id="GO:0000922">
    <property type="term" value="C:spindle pole"/>
    <property type="evidence" value="ECO:0007669"/>
    <property type="project" value="InterPro"/>
</dbReference>
<dbReference type="EMBL" id="CP119879">
    <property type="protein sequence ID" value="WFD35154.1"/>
    <property type="molecule type" value="Genomic_DNA"/>
</dbReference>
<evidence type="ECO:0000256" key="2">
    <source>
        <dbReference type="ARBA" id="ARBA00010337"/>
    </source>
</evidence>
<dbReference type="GO" id="GO:0043015">
    <property type="term" value="F:gamma-tubulin binding"/>
    <property type="evidence" value="ECO:0007669"/>
    <property type="project" value="InterPro"/>
</dbReference>
<accession>A0AAF0EU35</accession>
<organism evidence="8 9">
    <name type="scientific">Malassezia cuniculi</name>
    <dbReference type="NCBI Taxonomy" id="948313"/>
    <lineage>
        <taxon>Eukaryota</taxon>
        <taxon>Fungi</taxon>
        <taxon>Dikarya</taxon>
        <taxon>Basidiomycota</taxon>
        <taxon>Ustilaginomycotina</taxon>
        <taxon>Malasseziomycetes</taxon>
        <taxon>Malasseziales</taxon>
        <taxon>Malasseziaceae</taxon>
        <taxon>Malassezia</taxon>
    </lineage>
</organism>